<keyword evidence="2" id="KW-1185">Reference proteome</keyword>
<dbReference type="OrthoDB" id="9802230at2"/>
<reference evidence="1 2" key="1">
    <citation type="journal article" date="2015" name="Stand. Genomic Sci.">
        <title>Genomic Encyclopedia of Bacterial and Archaeal Type Strains, Phase III: the genomes of soil and plant-associated and newly described type strains.</title>
        <authorList>
            <person name="Whitman W.B."/>
            <person name="Woyke T."/>
            <person name="Klenk H.P."/>
            <person name="Zhou Y."/>
            <person name="Lilburn T.G."/>
            <person name="Beck B.J."/>
            <person name="De Vos P."/>
            <person name="Vandamme P."/>
            <person name="Eisen J.A."/>
            <person name="Garrity G."/>
            <person name="Hugenholtz P."/>
            <person name="Kyrpides N.C."/>
        </authorList>
    </citation>
    <scope>NUCLEOTIDE SEQUENCE [LARGE SCALE GENOMIC DNA]</scope>
    <source>
        <strain evidence="1 2">VKM Ac-2572</strain>
    </source>
</reference>
<dbReference type="RefSeq" id="WP_132214643.1">
    <property type="nucleotide sequence ID" value="NZ_SLWN01000018.1"/>
</dbReference>
<evidence type="ECO:0000313" key="2">
    <source>
        <dbReference type="Proteomes" id="UP000294508"/>
    </source>
</evidence>
<proteinExistence type="predicted"/>
<gene>
    <name evidence="1" type="ORF">EV652_11820</name>
</gene>
<evidence type="ECO:0008006" key="3">
    <source>
        <dbReference type="Google" id="ProtNLM"/>
    </source>
</evidence>
<sequence>MFRTEYEFTLPMGYIDADGALRRTGTMRLATAADEILPLRDPRVQKNPAYLVVILMSRVVTALDGVDTVTPQVIEGLFAADLAHLQDLYNEVNRVDDRSRSVSCPNCRQSFELEVDGLGGSVATPSIS</sequence>
<comment type="caution">
    <text evidence="1">The sequence shown here is derived from an EMBL/GenBank/DDBJ whole genome shotgun (WGS) entry which is preliminary data.</text>
</comment>
<organism evidence="1 2">
    <name type="scientific">Kribbella steppae</name>
    <dbReference type="NCBI Taxonomy" id="2512223"/>
    <lineage>
        <taxon>Bacteria</taxon>
        <taxon>Bacillati</taxon>
        <taxon>Actinomycetota</taxon>
        <taxon>Actinomycetes</taxon>
        <taxon>Propionibacteriales</taxon>
        <taxon>Kribbellaceae</taxon>
        <taxon>Kribbella</taxon>
    </lineage>
</organism>
<dbReference type="EMBL" id="SLWN01000018">
    <property type="protein sequence ID" value="TCO17192.1"/>
    <property type="molecule type" value="Genomic_DNA"/>
</dbReference>
<protein>
    <recommendedName>
        <fullName evidence="3">Tail assembly chaperone E/41/14-like protein</fullName>
    </recommendedName>
</protein>
<accession>A0A4R2GZX6</accession>
<dbReference type="Proteomes" id="UP000294508">
    <property type="component" value="Unassembled WGS sequence"/>
</dbReference>
<name>A0A4R2GZX6_9ACTN</name>
<dbReference type="AlphaFoldDB" id="A0A4R2GZX6"/>
<evidence type="ECO:0000313" key="1">
    <source>
        <dbReference type="EMBL" id="TCO17192.1"/>
    </source>
</evidence>